<keyword evidence="7 12" id="KW-0808">Transferase</keyword>
<dbReference type="PRINTS" id="PR00477">
    <property type="entry name" value="PHGLYCKINASE"/>
</dbReference>
<evidence type="ECO:0000256" key="3">
    <source>
        <dbReference type="ARBA" id="ARBA00004838"/>
    </source>
</evidence>
<dbReference type="PANTHER" id="PTHR11406:SF23">
    <property type="entry name" value="PHOSPHOGLYCERATE KINASE 1, CHLOROPLASTIC-RELATED"/>
    <property type="match status" value="1"/>
</dbReference>
<dbReference type="PROSITE" id="PS00111">
    <property type="entry name" value="PGLYCERATE_KINASE"/>
    <property type="match status" value="1"/>
</dbReference>
<feature type="binding site" evidence="12 13">
    <location>
        <begin position="20"/>
        <end position="22"/>
    </location>
    <ligand>
        <name>substrate</name>
    </ligand>
</feature>
<keyword evidence="8 12" id="KW-0547">Nucleotide-binding</keyword>
<evidence type="ECO:0000256" key="8">
    <source>
        <dbReference type="ARBA" id="ARBA00022741"/>
    </source>
</evidence>
<dbReference type="GO" id="GO:0006096">
    <property type="term" value="P:glycolytic process"/>
    <property type="evidence" value="ECO:0007669"/>
    <property type="project" value="UniProtKB-UniRule"/>
</dbReference>
<dbReference type="InterPro" id="IPR001576">
    <property type="entry name" value="Phosphoglycerate_kinase"/>
</dbReference>
<evidence type="ECO:0000256" key="13">
    <source>
        <dbReference type="PIRSR" id="PIRSR000724-1"/>
    </source>
</evidence>
<dbReference type="GO" id="GO:0043531">
    <property type="term" value="F:ADP binding"/>
    <property type="evidence" value="ECO:0007669"/>
    <property type="project" value="TreeGrafter"/>
</dbReference>
<evidence type="ECO:0000256" key="15">
    <source>
        <dbReference type="RuleBase" id="RU000532"/>
    </source>
</evidence>
<accession>A0A9D1HTR1</accession>
<feature type="binding site" evidence="12 14">
    <location>
        <position position="293"/>
    </location>
    <ligand>
        <name>ATP</name>
        <dbReference type="ChEBI" id="CHEBI:30616"/>
    </ligand>
</feature>
<comment type="pathway">
    <text evidence="3 12">Carbohydrate degradation; glycolysis; pyruvate from D-glyceraldehyde 3-phosphate: step 2/5.</text>
</comment>
<feature type="binding site" evidence="12 13">
    <location>
        <begin position="58"/>
        <end position="61"/>
    </location>
    <ligand>
        <name>substrate</name>
    </ligand>
</feature>
<comment type="subunit">
    <text evidence="12">Monomer.</text>
</comment>
<keyword evidence="11 12" id="KW-0324">Glycolysis</keyword>
<evidence type="ECO:0000256" key="1">
    <source>
        <dbReference type="ARBA" id="ARBA00000642"/>
    </source>
</evidence>
<comment type="similarity">
    <text evidence="12 15">Belongs to the phosphoglycerate kinase family.</text>
</comment>
<keyword evidence="6 12" id="KW-0963">Cytoplasm</keyword>
<evidence type="ECO:0000313" key="17">
    <source>
        <dbReference type="Proteomes" id="UP000824087"/>
    </source>
</evidence>
<feature type="binding site" evidence="12 14">
    <location>
        <begin position="350"/>
        <end position="353"/>
    </location>
    <ligand>
        <name>ATP</name>
        <dbReference type="ChEBI" id="CHEBI:30616"/>
    </ligand>
</feature>
<organism evidence="16 17">
    <name type="scientific">Candidatus Fimihabitans intestinipullorum</name>
    <dbReference type="NCBI Taxonomy" id="2840820"/>
    <lineage>
        <taxon>Bacteria</taxon>
        <taxon>Bacillati</taxon>
        <taxon>Mycoplasmatota</taxon>
        <taxon>Mycoplasmatota incertae sedis</taxon>
        <taxon>Candidatus Fimihabitans</taxon>
    </lineage>
</organism>
<dbReference type="AlphaFoldDB" id="A0A9D1HTR1"/>
<feature type="binding site" evidence="13">
    <location>
        <position position="118"/>
    </location>
    <ligand>
        <name>(2R)-3-phosphoglycerate</name>
        <dbReference type="ChEBI" id="CHEBI:58272"/>
    </ligand>
</feature>
<feature type="binding site" evidence="12">
    <location>
        <position position="118"/>
    </location>
    <ligand>
        <name>substrate</name>
    </ligand>
</feature>
<dbReference type="InterPro" id="IPR015911">
    <property type="entry name" value="Phosphoglycerate_kinase_CS"/>
</dbReference>
<evidence type="ECO:0000256" key="4">
    <source>
        <dbReference type="ARBA" id="ARBA00013061"/>
    </source>
</evidence>
<evidence type="ECO:0000256" key="5">
    <source>
        <dbReference type="ARBA" id="ARBA00016471"/>
    </source>
</evidence>
<dbReference type="HAMAP" id="MF_00145">
    <property type="entry name" value="Phosphoglyc_kinase"/>
    <property type="match status" value="1"/>
</dbReference>
<proteinExistence type="inferred from homology"/>
<dbReference type="GO" id="GO:0004618">
    <property type="term" value="F:phosphoglycerate kinase activity"/>
    <property type="evidence" value="ECO:0007669"/>
    <property type="project" value="UniProtKB-UniRule"/>
</dbReference>
<dbReference type="GO" id="GO:0005524">
    <property type="term" value="F:ATP binding"/>
    <property type="evidence" value="ECO:0007669"/>
    <property type="project" value="UniProtKB-KW"/>
</dbReference>
<evidence type="ECO:0000256" key="7">
    <source>
        <dbReference type="ARBA" id="ARBA00022679"/>
    </source>
</evidence>
<protein>
    <recommendedName>
        <fullName evidence="5 12">Phosphoglycerate kinase</fullName>
        <ecNumber evidence="4 12">2.7.2.3</ecNumber>
    </recommendedName>
</protein>
<feature type="binding site" evidence="12">
    <location>
        <position position="155"/>
    </location>
    <ligand>
        <name>substrate</name>
    </ligand>
</feature>
<feature type="binding site" evidence="12 14">
    <location>
        <position position="205"/>
    </location>
    <ligand>
        <name>ATP</name>
        <dbReference type="ChEBI" id="CHEBI:30616"/>
    </ligand>
</feature>
<evidence type="ECO:0000256" key="12">
    <source>
        <dbReference type="HAMAP-Rule" id="MF_00145"/>
    </source>
</evidence>
<reference evidence="16" key="2">
    <citation type="journal article" date="2021" name="PeerJ">
        <title>Extensive microbial diversity within the chicken gut microbiome revealed by metagenomics and culture.</title>
        <authorList>
            <person name="Gilroy R."/>
            <person name="Ravi A."/>
            <person name="Getino M."/>
            <person name="Pursley I."/>
            <person name="Horton D.L."/>
            <person name="Alikhan N.F."/>
            <person name="Baker D."/>
            <person name="Gharbi K."/>
            <person name="Hall N."/>
            <person name="Watson M."/>
            <person name="Adriaenssens E.M."/>
            <person name="Foster-Nyarko E."/>
            <person name="Jarju S."/>
            <person name="Secka A."/>
            <person name="Antonio M."/>
            <person name="Oren A."/>
            <person name="Chaudhuri R.R."/>
            <person name="La Ragione R."/>
            <person name="Hildebrand F."/>
            <person name="Pallen M.J."/>
        </authorList>
    </citation>
    <scope>NUCLEOTIDE SEQUENCE</scope>
    <source>
        <strain evidence="16">CHK197-8231</strain>
    </source>
</reference>
<dbReference type="FunFam" id="3.40.50.1260:FF:000008">
    <property type="entry name" value="Phosphoglycerate kinase"/>
    <property type="match status" value="1"/>
</dbReference>
<dbReference type="PIRSF" id="PIRSF000724">
    <property type="entry name" value="Pgk"/>
    <property type="match status" value="1"/>
</dbReference>
<dbReference type="Proteomes" id="UP000824087">
    <property type="component" value="Unassembled WGS sequence"/>
</dbReference>
<feature type="binding site" evidence="12 14">
    <location>
        <position position="324"/>
    </location>
    <ligand>
        <name>ATP</name>
        <dbReference type="ChEBI" id="CHEBI:30616"/>
    </ligand>
</feature>
<evidence type="ECO:0000256" key="14">
    <source>
        <dbReference type="PIRSR" id="PIRSR000724-2"/>
    </source>
</evidence>
<sequence>MKKTLRDYELENKKVIIRCDFNVPMKDGKITDDNRIVQSLPTIRYAVDHGAKVILMSHLGRIKTEEDKMKRTLKPVAERLSELLNIPVKFVSTTRGKELEDAVQTLQPGQILLMENTRFEDLDGKKESGNDSELGIYWASLGDLYINDAFGTSHRSHASNVGIASHLPNGIGFLIEKELKVMADAIEHPEHPFTVILGGSKVSDKIGVIENLVKIADHILIGGGMAFTFLKAQGYEIGKSLLDEESISFCEKMLKEHKDKLVLPVDVVCGTSVEIDQVSRCAMVDKMNSDDMGLDIGEKTIETFRPFLENSKTVIWNGPVGLFELSSFSLGTKKLCDIIATSGAKTIIGGGDTAAAVIGFGYQDRVTHISTGGGASLELLEGKVLPGIDCIEEA</sequence>
<dbReference type="GO" id="GO:0006094">
    <property type="term" value="P:gluconeogenesis"/>
    <property type="evidence" value="ECO:0007669"/>
    <property type="project" value="TreeGrafter"/>
</dbReference>
<evidence type="ECO:0000256" key="10">
    <source>
        <dbReference type="ARBA" id="ARBA00022840"/>
    </source>
</evidence>
<comment type="catalytic activity">
    <reaction evidence="1 12 15">
        <text>(2R)-3-phosphoglycerate + ATP = (2R)-3-phospho-glyceroyl phosphate + ADP</text>
        <dbReference type="Rhea" id="RHEA:14801"/>
        <dbReference type="ChEBI" id="CHEBI:30616"/>
        <dbReference type="ChEBI" id="CHEBI:57604"/>
        <dbReference type="ChEBI" id="CHEBI:58272"/>
        <dbReference type="ChEBI" id="CHEBI:456216"/>
        <dbReference type="EC" id="2.7.2.3"/>
    </reaction>
</comment>
<dbReference type="Gene3D" id="3.40.50.1260">
    <property type="entry name" value="Phosphoglycerate kinase, N-terminal domain"/>
    <property type="match status" value="2"/>
</dbReference>
<evidence type="ECO:0000256" key="6">
    <source>
        <dbReference type="ARBA" id="ARBA00022490"/>
    </source>
</evidence>
<dbReference type="Pfam" id="PF00162">
    <property type="entry name" value="PGK"/>
    <property type="match status" value="1"/>
</dbReference>
<comment type="caution">
    <text evidence="16">The sequence shown here is derived from an EMBL/GenBank/DDBJ whole genome shotgun (WGS) entry which is preliminary data.</text>
</comment>
<dbReference type="PANTHER" id="PTHR11406">
    <property type="entry name" value="PHOSPHOGLYCERATE KINASE"/>
    <property type="match status" value="1"/>
</dbReference>
<reference evidence="16" key="1">
    <citation type="submission" date="2020-10" db="EMBL/GenBank/DDBJ databases">
        <authorList>
            <person name="Gilroy R."/>
        </authorList>
    </citation>
    <scope>NUCLEOTIDE SEQUENCE</scope>
    <source>
        <strain evidence="16">CHK197-8231</strain>
    </source>
</reference>
<dbReference type="InterPro" id="IPR015824">
    <property type="entry name" value="Phosphoglycerate_kinase_N"/>
</dbReference>
<feature type="binding site" evidence="13">
    <location>
        <position position="35"/>
    </location>
    <ligand>
        <name>(2R)-3-phosphoglycerate</name>
        <dbReference type="ChEBI" id="CHEBI:58272"/>
    </ligand>
</feature>
<keyword evidence="10 12" id="KW-0067">ATP-binding</keyword>
<keyword evidence="9 12" id="KW-0418">Kinase</keyword>
<feature type="binding site" evidence="13">
    <location>
        <position position="155"/>
    </location>
    <ligand>
        <name>(2R)-3-phosphoglycerate</name>
        <dbReference type="ChEBI" id="CHEBI:58272"/>
    </ligand>
</feature>
<dbReference type="EMBL" id="DVML01000012">
    <property type="protein sequence ID" value="HIU22376.1"/>
    <property type="molecule type" value="Genomic_DNA"/>
</dbReference>
<dbReference type="FunFam" id="3.40.50.1260:FF:000001">
    <property type="entry name" value="Phosphoglycerate kinase"/>
    <property type="match status" value="1"/>
</dbReference>
<evidence type="ECO:0000256" key="2">
    <source>
        <dbReference type="ARBA" id="ARBA00004496"/>
    </source>
</evidence>
<name>A0A9D1HTR1_9BACT</name>
<comment type="subcellular location">
    <subcellularLocation>
        <location evidence="2 12">Cytoplasm</location>
    </subcellularLocation>
</comment>
<gene>
    <name evidence="12" type="primary">pgk</name>
    <name evidence="16" type="ORF">IAD49_02210</name>
</gene>
<evidence type="ECO:0000256" key="11">
    <source>
        <dbReference type="ARBA" id="ARBA00023152"/>
    </source>
</evidence>
<dbReference type="GO" id="GO:0005829">
    <property type="term" value="C:cytosol"/>
    <property type="evidence" value="ECO:0007669"/>
    <property type="project" value="TreeGrafter"/>
</dbReference>
<evidence type="ECO:0000256" key="9">
    <source>
        <dbReference type="ARBA" id="ARBA00022777"/>
    </source>
</evidence>
<feature type="binding site" evidence="12">
    <location>
        <position position="35"/>
    </location>
    <ligand>
        <name>substrate</name>
    </ligand>
</feature>
<dbReference type="InterPro" id="IPR036043">
    <property type="entry name" value="Phosphoglycerate_kinase_sf"/>
</dbReference>
<dbReference type="EC" id="2.7.2.3" evidence="4 12"/>
<dbReference type="SUPFAM" id="SSF53748">
    <property type="entry name" value="Phosphoglycerate kinase"/>
    <property type="match status" value="1"/>
</dbReference>
<evidence type="ECO:0000313" key="16">
    <source>
        <dbReference type="EMBL" id="HIU22376.1"/>
    </source>
</evidence>